<comment type="similarity">
    <text evidence="1">Belongs to the CcmF/CycK/Ccl1/NrfE/CcsA family.</text>
</comment>
<feature type="transmembrane region" description="Helical" evidence="3">
    <location>
        <begin position="486"/>
        <end position="504"/>
    </location>
</feature>
<keyword evidence="3" id="KW-0812">Transmembrane</keyword>
<feature type="transmembrane region" description="Helical" evidence="3">
    <location>
        <begin position="49"/>
        <end position="69"/>
    </location>
</feature>
<sequence length="845" mass="95939">MIHSFIGNLGHLFVIVALITSLVATIAYFKASNTTGTEEEGWKQYARIFFYIHAVAVVGVVYSLFHIIYNNYYEYHYAWSVSSKTLPLHYMISSFWQNQEGSFLLWIFWEAVLGIIIINTNKYWEAPVMTVFSLVQAFLASMIVGVVIPGINLKIGSDPFILLRDAFPNDEFLKINPDFIPPDGRGMNPLLQNYWMVIHPPTLFLGFATTLVPFAYCIAGLWKKRFKEWIRPALPWALFSAMVLGVGILMGGYWAYETLTFGGYWNWDPVENAVYVPWLVLVASYHTMITYKNSNTALKTSIILVIATFILILYSTFLTRSGILGNSSVHSFVDLGLSGQLLLYLMAFMAISVFLSARVWRQIPSSQKEIATYSREFWIFMGATTLCLMGFQVIVPTSFPVYNSIIEWFGGTSNIALPSDQVSFYTQWQLWFAAILAILSGTGQFFWWKKMDKKDLINAITYPILLTLIVAGIILVVAGISDIGYIVLLTTSIYAVISNGKILLRLFKSNIKLSGGAVTHIGMALMLIGILFSSGYSKVVSLNTSGIRIFKDAEDEFNLENVLLFINEPRAMDKYNLNYKGRRVEVKGLSKYVNYHDLGPAEDETKAIAKKDIIIDGRKYADKGDTLDIYHENIYFEIDFTSNSGQKFTLYPRVQLNPTMGNVGSPDIKRSIQSDLYTHLSYAPYLSPDEEVEWSEPEDHEVKLGEQFFINDYVTIVEKVERVNATDLGLNDSDIAIKAIIKVFGEAGEYIVEPLYLIRDRMVARIPEAVEDLGIKITFLNIHPETNSFTIQTSTTQKDYVVLKALEKPMINVLWIGTLILVFGFFIAIYRRYTEFIKMRDKGRE</sequence>
<evidence type="ECO:0000256" key="2">
    <source>
        <dbReference type="ARBA" id="ARBA00022748"/>
    </source>
</evidence>
<proteinExistence type="inferred from homology"/>
<dbReference type="PANTHER" id="PTHR43653:SF1">
    <property type="entry name" value="CYTOCHROME C-TYPE BIOGENESIS PROTEIN CCMF"/>
    <property type="match status" value="1"/>
</dbReference>
<evidence type="ECO:0000256" key="3">
    <source>
        <dbReference type="SAM" id="Phobius"/>
    </source>
</evidence>
<feature type="transmembrane region" description="Helical" evidence="3">
    <location>
        <begin position="460"/>
        <end position="480"/>
    </location>
</feature>
<dbReference type="Pfam" id="PF16327">
    <property type="entry name" value="CcmF_C"/>
    <property type="match status" value="1"/>
</dbReference>
<keyword evidence="3" id="KW-1133">Transmembrane helix</keyword>
<feature type="transmembrane region" description="Helical" evidence="3">
    <location>
        <begin position="813"/>
        <end position="830"/>
    </location>
</feature>
<dbReference type="RefSeq" id="WP_346751683.1">
    <property type="nucleotide sequence ID" value="NZ_JAUJEA010000003.1"/>
</dbReference>
<feature type="transmembrane region" description="Helical" evidence="3">
    <location>
        <begin position="103"/>
        <end position="119"/>
    </location>
</feature>
<feature type="transmembrane region" description="Helical" evidence="3">
    <location>
        <begin position="234"/>
        <end position="255"/>
    </location>
</feature>
<dbReference type="InterPro" id="IPR002541">
    <property type="entry name" value="Cyt_c_assembly"/>
</dbReference>
<accession>A0ABT8KLQ5</accession>
<evidence type="ECO:0000313" key="7">
    <source>
        <dbReference type="Proteomes" id="UP001172082"/>
    </source>
</evidence>
<dbReference type="InterPro" id="IPR032523">
    <property type="entry name" value="CcmF_C"/>
</dbReference>
<feature type="transmembrane region" description="Helical" evidence="3">
    <location>
        <begin position="298"/>
        <end position="317"/>
    </location>
</feature>
<evidence type="ECO:0000259" key="5">
    <source>
        <dbReference type="Pfam" id="PF16327"/>
    </source>
</evidence>
<evidence type="ECO:0000313" key="6">
    <source>
        <dbReference type="EMBL" id="MDN5201655.1"/>
    </source>
</evidence>
<feature type="transmembrane region" description="Helical" evidence="3">
    <location>
        <begin position="12"/>
        <end position="29"/>
    </location>
</feature>
<protein>
    <submittedName>
        <fullName evidence="6">Cytochrome c biogenesis protein CcsA</fullName>
    </submittedName>
</protein>
<dbReference type="InterPro" id="IPR003567">
    <property type="entry name" value="Cyt_c_biogenesis"/>
</dbReference>
<keyword evidence="3" id="KW-0472">Membrane</keyword>
<feature type="transmembrane region" description="Helical" evidence="3">
    <location>
        <begin position="428"/>
        <end position="448"/>
    </location>
</feature>
<feature type="domain" description="Cytochrome c assembly protein" evidence="4">
    <location>
        <begin position="96"/>
        <end position="321"/>
    </location>
</feature>
<dbReference type="Pfam" id="PF01578">
    <property type="entry name" value="Cytochrom_C_asm"/>
    <property type="match status" value="1"/>
</dbReference>
<evidence type="ECO:0000256" key="1">
    <source>
        <dbReference type="ARBA" id="ARBA00009186"/>
    </source>
</evidence>
<reference evidence="6" key="1">
    <citation type="submission" date="2023-06" db="EMBL/GenBank/DDBJ databases">
        <title>Genomic of Parafulvivirga corallium.</title>
        <authorList>
            <person name="Wang G."/>
        </authorList>
    </citation>
    <scope>NUCLEOTIDE SEQUENCE</scope>
    <source>
        <strain evidence="6">BMA10</strain>
    </source>
</reference>
<feature type="transmembrane region" description="Helical" evidence="3">
    <location>
        <begin position="337"/>
        <end position="357"/>
    </location>
</feature>
<dbReference type="PANTHER" id="PTHR43653">
    <property type="entry name" value="CYTOCHROME C ASSEMBLY PROTEIN-RELATED"/>
    <property type="match status" value="1"/>
</dbReference>
<feature type="domain" description="Cytochrome c-type biogenesis protein CcmF C-terminal" evidence="5">
    <location>
        <begin position="342"/>
        <end position="540"/>
    </location>
</feature>
<feature type="transmembrane region" description="Helical" evidence="3">
    <location>
        <begin position="516"/>
        <end position="536"/>
    </location>
</feature>
<gene>
    <name evidence="6" type="primary">ccsA</name>
    <name evidence="6" type="ORF">QQ008_09790</name>
</gene>
<organism evidence="6 7">
    <name type="scientific">Splendidivirga corallicola</name>
    <dbReference type="NCBI Taxonomy" id="3051826"/>
    <lineage>
        <taxon>Bacteria</taxon>
        <taxon>Pseudomonadati</taxon>
        <taxon>Bacteroidota</taxon>
        <taxon>Cytophagia</taxon>
        <taxon>Cytophagales</taxon>
        <taxon>Splendidivirgaceae</taxon>
        <taxon>Splendidivirga</taxon>
    </lineage>
</organism>
<dbReference type="EMBL" id="JAUJEA010000003">
    <property type="protein sequence ID" value="MDN5201655.1"/>
    <property type="molecule type" value="Genomic_DNA"/>
</dbReference>
<name>A0ABT8KLQ5_9BACT</name>
<dbReference type="PRINTS" id="PR01410">
    <property type="entry name" value="CCBIOGENESIS"/>
</dbReference>
<feature type="transmembrane region" description="Helical" evidence="3">
    <location>
        <begin position="131"/>
        <end position="151"/>
    </location>
</feature>
<comment type="caution">
    <text evidence="6">The sequence shown here is derived from an EMBL/GenBank/DDBJ whole genome shotgun (WGS) entry which is preliminary data.</text>
</comment>
<evidence type="ECO:0000259" key="4">
    <source>
        <dbReference type="Pfam" id="PF01578"/>
    </source>
</evidence>
<feature type="transmembrane region" description="Helical" evidence="3">
    <location>
        <begin position="275"/>
        <end position="291"/>
    </location>
</feature>
<keyword evidence="7" id="KW-1185">Reference proteome</keyword>
<feature type="transmembrane region" description="Helical" evidence="3">
    <location>
        <begin position="203"/>
        <end position="222"/>
    </location>
</feature>
<dbReference type="Proteomes" id="UP001172082">
    <property type="component" value="Unassembled WGS sequence"/>
</dbReference>
<keyword evidence="2" id="KW-0201">Cytochrome c-type biogenesis</keyword>
<feature type="transmembrane region" description="Helical" evidence="3">
    <location>
        <begin position="377"/>
        <end position="395"/>
    </location>
</feature>